<dbReference type="OrthoDB" id="239260at2"/>
<evidence type="ECO:0000313" key="6">
    <source>
        <dbReference type="EMBL" id="PSW14364.1"/>
    </source>
</evidence>
<dbReference type="Gene3D" id="3.40.50.12370">
    <property type="match status" value="1"/>
</dbReference>
<gene>
    <name evidence="6" type="ORF">C9J01_07965</name>
</gene>
<dbReference type="CDD" id="cd00293">
    <property type="entry name" value="USP-like"/>
    <property type="match status" value="1"/>
</dbReference>
<dbReference type="SUPFAM" id="SSF52402">
    <property type="entry name" value="Adenine nucleotide alpha hydrolases-like"/>
    <property type="match status" value="2"/>
</dbReference>
<dbReference type="RefSeq" id="WP_107297609.1">
    <property type="nucleotide sequence ID" value="NZ_PYMB01000002.1"/>
</dbReference>
<name>A0A2T3NH72_9GAMM</name>
<sequence>MSFNQLLIPIAPEQQLDDSFHQAFKFANQISSQVTLLTVIEDLAELKEISRFSCTTLDLLDKSTKIYHGILKEWVQSLKQEYSNIKFKTKIRIGIPFIEIIKEANDSQATMVILDTHREAKEKACQRGSTTLHIMRKSEVPIWSISTAPRPVKNIVAALDISNQDYRDFNEQILALAVEFCSITGASLTVCHAWRLDSEGFLRKWSGYDDLDIALLSKKMREERLGRLRSLLMPYENSPIHTSIKVLEGETRQILPKYVNEEGTDLVILGSLSRTGIAGFLMGNTAESLLNEIGCSVITLKPDDFTSPVLEESE</sequence>
<dbReference type="PANTHER" id="PTHR47892:SF1">
    <property type="entry name" value="UNIVERSAL STRESS PROTEIN E"/>
    <property type="match status" value="1"/>
</dbReference>
<evidence type="ECO:0000259" key="5">
    <source>
        <dbReference type="Pfam" id="PF00582"/>
    </source>
</evidence>
<comment type="similarity">
    <text evidence="2">Belongs to the universal stress protein A family.</text>
</comment>
<feature type="domain" description="UspA" evidence="5">
    <location>
        <begin position="5"/>
        <end position="143"/>
    </location>
</feature>
<evidence type="ECO:0000256" key="1">
    <source>
        <dbReference type="ARBA" id="ARBA00004496"/>
    </source>
</evidence>
<comment type="function">
    <text evidence="4">Required for resistance to DNA-damaging agents.</text>
</comment>
<dbReference type="Proteomes" id="UP000241346">
    <property type="component" value="Unassembled WGS sequence"/>
</dbReference>
<dbReference type="InterPro" id="IPR006016">
    <property type="entry name" value="UspA"/>
</dbReference>
<dbReference type="InterPro" id="IPR006015">
    <property type="entry name" value="Universal_stress_UspA"/>
</dbReference>
<dbReference type="AlphaFoldDB" id="A0A2T3NH72"/>
<comment type="subcellular location">
    <subcellularLocation>
        <location evidence="1">Cytoplasm</location>
    </subcellularLocation>
</comment>
<evidence type="ECO:0000313" key="7">
    <source>
        <dbReference type="Proteomes" id="UP000241346"/>
    </source>
</evidence>
<keyword evidence="3" id="KW-0963">Cytoplasm</keyword>
<comment type="caution">
    <text evidence="6">The sequence shown here is derived from an EMBL/GenBank/DDBJ whole genome shotgun (WGS) entry which is preliminary data.</text>
</comment>
<dbReference type="Pfam" id="PF00582">
    <property type="entry name" value="Usp"/>
    <property type="match status" value="2"/>
</dbReference>
<feature type="domain" description="UspA" evidence="5">
    <location>
        <begin position="170"/>
        <end position="300"/>
    </location>
</feature>
<accession>A0A2T3NH72</accession>
<dbReference type="PANTHER" id="PTHR47892">
    <property type="entry name" value="UNIVERSAL STRESS PROTEIN E"/>
    <property type="match status" value="1"/>
</dbReference>
<dbReference type="EMBL" id="PYMB01000002">
    <property type="protein sequence ID" value="PSW14364.1"/>
    <property type="molecule type" value="Genomic_DNA"/>
</dbReference>
<proteinExistence type="inferred from homology"/>
<protein>
    <submittedName>
        <fullName evidence="6">Universal stress protein</fullName>
    </submittedName>
</protein>
<evidence type="ECO:0000256" key="4">
    <source>
        <dbReference type="ARBA" id="ARBA00037131"/>
    </source>
</evidence>
<reference evidence="6 7" key="1">
    <citation type="submission" date="2018-03" db="EMBL/GenBank/DDBJ databases">
        <title>Whole genome sequencing of Histamine producing bacteria.</title>
        <authorList>
            <person name="Butler K."/>
        </authorList>
    </citation>
    <scope>NUCLEOTIDE SEQUENCE [LARGE SCALE GENOMIC DNA]</scope>
    <source>
        <strain evidence="6 7">DSM 19138</strain>
    </source>
</reference>
<evidence type="ECO:0000256" key="2">
    <source>
        <dbReference type="ARBA" id="ARBA00008791"/>
    </source>
</evidence>
<dbReference type="GO" id="GO:0005737">
    <property type="term" value="C:cytoplasm"/>
    <property type="evidence" value="ECO:0007669"/>
    <property type="project" value="UniProtKB-SubCell"/>
</dbReference>
<organism evidence="6 7">
    <name type="scientific">Photobacterium rosenbergii</name>
    <dbReference type="NCBI Taxonomy" id="294936"/>
    <lineage>
        <taxon>Bacteria</taxon>
        <taxon>Pseudomonadati</taxon>
        <taxon>Pseudomonadota</taxon>
        <taxon>Gammaproteobacteria</taxon>
        <taxon>Vibrionales</taxon>
        <taxon>Vibrionaceae</taxon>
        <taxon>Photobacterium</taxon>
    </lineage>
</organism>
<evidence type="ECO:0000256" key="3">
    <source>
        <dbReference type="ARBA" id="ARBA00022490"/>
    </source>
</evidence>
<dbReference type="PRINTS" id="PR01438">
    <property type="entry name" value="UNVRSLSTRESS"/>
</dbReference>